<dbReference type="InterPro" id="IPR036249">
    <property type="entry name" value="Thioredoxin-like_sf"/>
</dbReference>
<reference evidence="2 3" key="1">
    <citation type="journal article" date="2016" name="Nat. Commun.">
        <title>Thousands of microbial genomes shed light on interconnected biogeochemical processes in an aquifer system.</title>
        <authorList>
            <person name="Anantharaman K."/>
            <person name="Brown C.T."/>
            <person name="Hug L.A."/>
            <person name="Sharon I."/>
            <person name="Castelle C.J."/>
            <person name="Probst A.J."/>
            <person name="Thomas B.C."/>
            <person name="Singh A."/>
            <person name="Wilkins M.J."/>
            <person name="Karaoz U."/>
            <person name="Brodie E.L."/>
            <person name="Williams K.H."/>
            <person name="Hubbard S.S."/>
            <person name="Banfield J.F."/>
        </authorList>
    </citation>
    <scope>NUCLEOTIDE SEQUENCE [LARGE SCALE GENOMIC DNA]</scope>
</reference>
<organism evidence="2 3">
    <name type="scientific">Candidatus Beckwithbacteria bacterium RBG_13_42_9</name>
    <dbReference type="NCBI Taxonomy" id="1797457"/>
    <lineage>
        <taxon>Bacteria</taxon>
        <taxon>Candidatus Beckwithiibacteriota</taxon>
    </lineage>
</organism>
<protein>
    <recommendedName>
        <fullName evidence="1">Thioredoxin-like fold domain-containing protein</fullName>
    </recommendedName>
</protein>
<dbReference type="EMBL" id="MEZK01000027">
    <property type="protein sequence ID" value="OGD62040.1"/>
    <property type="molecule type" value="Genomic_DNA"/>
</dbReference>
<comment type="caution">
    <text evidence="2">The sequence shown here is derived from an EMBL/GenBank/DDBJ whole genome shotgun (WGS) entry which is preliminary data.</text>
</comment>
<name>A0A1F5E3Z0_9BACT</name>
<evidence type="ECO:0000313" key="3">
    <source>
        <dbReference type="Proteomes" id="UP000177006"/>
    </source>
</evidence>
<dbReference type="Proteomes" id="UP000177006">
    <property type="component" value="Unassembled WGS sequence"/>
</dbReference>
<sequence>MKIQVLGSGCPTCKKLHEITQKAVSEMKLEAEVEYLTGSEGIQKIVELGAVSSPVLAVNGKIAMVGFTPDLNEIKKAITKVAK</sequence>
<evidence type="ECO:0000313" key="2">
    <source>
        <dbReference type="EMBL" id="OGD62040.1"/>
    </source>
</evidence>
<dbReference type="AlphaFoldDB" id="A0A1F5E3Z0"/>
<evidence type="ECO:0000259" key="1">
    <source>
        <dbReference type="Pfam" id="PF13192"/>
    </source>
</evidence>
<dbReference type="SUPFAM" id="SSF52833">
    <property type="entry name" value="Thioredoxin-like"/>
    <property type="match status" value="1"/>
</dbReference>
<dbReference type="NCBIfam" id="TIGR00412">
    <property type="entry name" value="redox_disulf_2"/>
    <property type="match status" value="1"/>
</dbReference>
<dbReference type="STRING" id="1797457.A2160_00565"/>
<proteinExistence type="predicted"/>
<dbReference type="Pfam" id="PF13192">
    <property type="entry name" value="Thioredoxin_3"/>
    <property type="match status" value="1"/>
</dbReference>
<dbReference type="InterPro" id="IPR012336">
    <property type="entry name" value="Thioredoxin-like_fold"/>
</dbReference>
<gene>
    <name evidence="2" type="ORF">A2160_00565</name>
</gene>
<feature type="domain" description="Thioredoxin-like fold" evidence="1">
    <location>
        <begin position="1"/>
        <end position="78"/>
    </location>
</feature>
<dbReference type="PANTHER" id="PTHR36450">
    <property type="entry name" value="THIOREDOXIN"/>
    <property type="match status" value="1"/>
</dbReference>
<dbReference type="PANTHER" id="PTHR36450:SF1">
    <property type="entry name" value="THIOREDOXIN"/>
    <property type="match status" value="1"/>
</dbReference>
<dbReference type="Gene3D" id="3.40.30.10">
    <property type="entry name" value="Glutaredoxin"/>
    <property type="match status" value="1"/>
</dbReference>
<dbReference type="InterPro" id="IPR005243">
    <property type="entry name" value="THIRX-like_proc"/>
</dbReference>
<accession>A0A1F5E3Z0</accession>